<feature type="chain" id="PRO_5043016973" description="Vomeronasal type-1 receptor" evidence="2">
    <location>
        <begin position="19"/>
        <end position="127"/>
    </location>
</feature>
<accession>A0AAN8CZV5</accession>
<evidence type="ECO:0000313" key="4">
    <source>
        <dbReference type="Proteomes" id="UP001335648"/>
    </source>
</evidence>
<evidence type="ECO:0000256" key="2">
    <source>
        <dbReference type="SAM" id="SignalP"/>
    </source>
</evidence>
<keyword evidence="1" id="KW-0812">Transmembrane</keyword>
<comment type="caution">
    <text evidence="3">The sequence shown here is derived from an EMBL/GenBank/DDBJ whole genome shotgun (WGS) entry which is preliminary data.</text>
</comment>
<keyword evidence="1" id="KW-0472">Membrane</keyword>
<keyword evidence="2" id="KW-0732">Signal</keyword>
<keyword evidence="1" id="KW-1133">Transmembrane helix</keyword>
<sequence length="127" mass="14104">MIQRLLFLSYGIISVVITDRIPHSDQVLIGKTAVSCLLPVSAVAIFHSHSLTSHCELNRLQPQNILSTAASGRRIKAAFIPPSASSNVSQQIRRFIYISVCSCPYFIWALTVYALAELRRERTAVFA</sequence>
<reference evidence="3 4" key="1">
    <citation type="journal article" date="2023" name="Mol. Biol. Evol.">
        <title>Genomics of Secondarily Temperate Adaptation in the Only Non-Antarctic Icefish.</title>
        <authorList>
            <person name="Rivera-Colon A.G."/>
            <person name="Rayamajhi N."/>
            <person name="Minhas B.F."/>
            <person name="Madrigal G."/>
            <person name="Bilyk K.T."/>
            <person name="Yoon V."/>
            <person name="Hune M."/>
            <person name="Gregory S."/>
            <person name="Cheng C.H.C."/>
            <person name="Catchen J.M."/>
        </authorList>
    </citation>
    <scope>NUCLEOTIDE SEQUENCE [LARGE SCALE GENOMIC DNA]</scope>
    <source>
        <strain evidence="3">JC2023a</strain>
    </source>
</reference>
<gene>
    <name evidence="3" type="ORF">CesoFtcFv8_004271</name>
</gene>
<proteinExistence type="predicted"/>
<dbReference type="AlphaFoldDB" id="A0AAN8CZV5"/>
<dbReference type="EMBL" id="JAULUE010002048">
    <property type="protein sequence ID" value="KAK5910438.1"/>
    <property type="molecule type" value="Genomic_DNA"/>
</dbReference>
<evidence type="ECO:0008006" key="5">
    <source>
        <dbReference type="Google" id="ProtNLM"/>
    </source>
</evidence>
<evidence type="ECO:0000313" key="3">
    <source>
        <dbReference type="EMBL" id="KAK5910438.1"/>
    </source>
</evidence>
<feature type="signal peptide" evidence="2">
    <location>
        <begin position="1"/>
        <end position="18"/>
    </location>
</feature>
<name>A0AAN8CZV5_9TELE</name>
<organism evidence="3 4">
    <name type="scientific">Champsocephalus esox</name>
    <name type="common">pike icefish</name>
    <dbReference type="NCBI Taxonomy" id="159716"/>
    <lineage>
        <taxon>Eukaryota</taxon>
        <taxon>Metazoa</taxon>
        <taxon>Chordata</taxon>
        <taxon>Craniata</taxon>
        <taxon>Vertebrata</taxon>
        <taxon>Euteleostomi</taxon>
        <taxon>Actinopterygii</taxon>
        <taxon>Neopterygii</taxon>
        <taxon>Teleostei</taxon>
        <taxon>Neoteleostei</taxon>
        <taxon>Acanthomorphata</taxon>
        <taxon>Eupercaria</taxon>
        <taxon>Perciformes</taxon>
        <taxon>Notothenioidei</taxon>
        <taxon>Channichthyidae</taxon>
        <taxon>Champsocephalus</taxon>
    </lineage>
</organism>
<keyword evidence="4" id="KW-1185">Reference proteome</keyword>
<dbReference type="Proteomes" id="UP001335648">
    <property type="component" value="Unassembled WGS sequence"/>
</dbReference>
<evidence type="ECO:0000256" key="1">
    <source>
        <dbReference type="SAM" id="Phobius"/>
    </source>
</evidence>
<protein>
    <recommendedName>
        <fullName evidence="5">Vomeronasal type-1 receptor</fullName>
    </recommendedName>
</protein>
<feature type="transmembrane region" description="Helical" evidence="1">
    <location>
        <begin position="95"/>
        <end position="116"/>
    </location>
</feature>